<reference evidence="1" key="1">
    <citation type="journal article" date="2023" name="GigaByte">
        <title>Genome assembly of the bearded iris, Iris pallida Lam.</title>
        <authorList>
            <person name="Bruccoleri R.E."/>
            <person name="Oakeley E.J."/>
            <person name="Faust A.M.E."/>
            <person name="Altorfer M."/>
            <person name="Dessus-Babus S."/>
            <person name="Burckhardt D."/>
            <person name="Oertli M."/>
            <person name="Naumann U."/>
            <person name="Petersen F."/>
            <person name="Wong J."/>
        </authorList>
    </citation>
    <scope>NUCLEOTIDE SEQUENCE</scope>
    <source>
        <strain evidence="1">GSM-AAB239-AS_SAM_17_03QT</strain>
    </source>
</reference>
<keyword evidence="3" id="KW-1185">Reference proteome</keyword>
<proteinExistence type="predicted"/>
<name>A0AAX6DZE3_IRIPA</name>
<protein>
    <recommendedName>
        <fullName evidence="4">HMA domain-containing protein</fullName>
    </recommendedName>
</protein>
<sequence>MMDDSTSRWVEAICEISGRLTFTVKVIIHCNGCKLEVKKLVKKIEGLKAILGCYKLSSFKIGICLNVVSFMLETDLDSWFVLQIVFFLPLWICDHVDNIQAQCPSQQ</sequence>
<evidence type="ECO:0008006" key="4">
    <source>
        <dbReference type="Google" id="ProtNLM"/>
    </source>
</evidence>
<dbReference type="Proteomes" id="UP001140949">
    <property type="component" value="Unassembled WGS sequence"/>
</dbReference>
<reference evidence="1" key="2">
    <citation type="submission" date="2023-04" db="EMBL/GenBank/DDBJ databases">
        <authorList>
            <person name="Bruccoleri R.E."/>
            <person name="Oakeley E.J."/>
            <person name="Faust A.-M."/>
            <person name="Dessus-Babus S."/>
            <person name="Altorfer M."/>
            <person name="Burckhardt D."/>
            <person name="Oertli M."/>
            <person name="Naumann U."/>
            <person name="Petersen F."/>
            <person name="Wong J."/>
        </authorList>
    </citation>
    <scope>NUCLEOTIDE SEQUENCE</scope>
    <source>
        <strain evidence="1">GSM-AAB239-AS_SAM_17_03QT</strain>
        <tissue evidence="1">Leaf</tissue>
    </source>
</reference>
<accession>A0AAX6DZE3</accession>
<evidence type="ECO:0000313" key="2">
    <source>
        <dbReference type="EMBL" id="KAJ6827132.1"/>
    </source>
</evidence>
<dbReference type="AlphaFoldDB" id="A0AAX6DZE3"/>
<dbReference type="EMBL" id="JANAVB010020400">
    <property type="protein sequence ID" value="KAJ6827132.1"/>
    <property type="molecule type" value="Genomic_DNA"/>
</dbReference>
<evidence type="ECO:0000313" key="1">
    <source>
        <dbReference type="EMBL" id="KAJ6797091.1"/>
    </source>
</evidence>
<organism evidence="1 3">
    <name type="scientific">Iris pallida</name>
    <name type="common">Sweet iris</name>
    <dbReference type="NCBI Taxonomy" id="29817"/>
    <lineage>
        <taxon>Eukaryota</taxon>
        <taxon>Viridiplantae</taxon>
        <taxon>Streptophyta</taxon>
        <taxon>Embryophyta</taxon>
        <taxon>Tracheophyta</taxon>
        <taxon>Spermatophyta</taxon>
        <taxon>Magnoliopsida</taxon>
        <taxon>Liliopsida</taxon>
        <taxon>Asparagales</taxon>
        <taxon>Iridaceae</taxon>
        <taxon>Iridoideae</taxon>
        <taxon>Irideae</taxon>
        <taxon>Iris</taxon>
    </lineage>
</organism>
<evidence type="ECO:0000313" key="3">
    <source>
        <dbReference type="Proteomes" id="UP001140949"/>
    </source>
</evidence>
<dbReference type="EMBL" id="JANAVB010041018">
    <property type="protein sequence ID" value="KAJ6797091.1"/>
    <property type="molecule type" value="Genomic_DNA"/>
</dbReference>
<comment type="caution">
    <text evidence="1">The sequence shown here is derived from an EMBL/GenBank/DDBJ whole genome shotgun (WGS) entry which is preliminary data.</text>
</comment>
<gene>
    <name evidence="1" type="ORF">M6B38_110900</name>
    <name evidence="2" type="ORF">M6B38_367795</name>
</gene>